<feature type="region of interest" description="Disordered" evidence="1">
    <location>
        <begin position="1"/>
        <end position="69"/>
    </location>
</feature>
<feature type="region of interest" description="Disordered" evidence="1">
    <location>
        <begin position="100"/>
        <end position="135"/>
    </location>
</feature>
<dbReference type="EMBL" id="LR877146">
    <property type="protein sequence ID" value="CAD2213593.1"/>
    <property type="molecule type" value="Genomic_DNA"/>
</dbReference>
<feature type="compositionally biased region" description="Basic and acidic residues" evidence="1">
    <location>
        <begin position="107"/>
        <end position="120"/>
    </location>
</feature>
<feature type="compositionally biased region" description="Low complexity" evidence="1">
    <location>
        <begin position="55"/>
        <end position="66"/>
    </location>
</feature>
<dbReference type="Proteomes" id="UP000515908">
    <property type="component" value="Chromosome 02"/>
</dbReference>
<feature type="compositionally biased region" description="Polar residues" evidence="1">
    <location>
        <begin position="1"/>
        <end position="39"/>
    </location>
</feature>
<proteinExistence type="predicted"/>
<sequence length="183" mass="19915">MTVTIRTPRSINTPSQRRLSSGNRCGRTTLSLAGSSASESPEDDRVFTLHHRRPSTSLPSTSTTTSQEPSEFLLNPETYSAFYTPVLNTSDILTSNTISLQDDDPLPNDKKCMRKPDCSVKMDTPTDADSSNGSTDSLWSDYGTFIVDTGDSPTYSARTASRAGSSTSMVQARRSFFDSIFAS</sequence>
<reference evidence="2 3" key="1">
    <citation type="submission" date="2020-08" db="EMBL/GenBank/DDBJ databases">
        <authorList>
            <person name="Newling K."/>
            <person name="Davey J."/>
            <person name="Forrester S."/>
        </authorList>
    </citation>
    <scope>NUCLEOTIDE SEQUENCE [LARGE SCALE GENOMIC DNA]</scope>
    <source>
        <strain evidence="3">Crithidia deanei Carvalho (ATCC PRA-265)</strain>
    </source>
</reference>
<organism evidence="2 3">
    <name type="scientific">Angomonas deanei</name>
    <dbReference type="NCBI Taxonomy" id="59799"/>
    <lineage>
        <taxon>Eukaryota</taxon>
        <taxon>Discoba</taxon>
        <taxon>Euglenozoa</taxon>
        <taxon>Kinetoplastea</taxon>
        <taxon>Metakinetoplastina</taxon>
        <taxon>Trypanosomatida</taxon>
        <taxon>Trypanosomatidae</taxon>
        <taxon>Strigomonadinae</taxon>
        <taxon>Angomonas</taxon>
    </lineage>
</organism>
<gene>
    <name evidence="2" type="ORF">ADEAN_000103600</name>
</gene>
<evidence type="ECO:0000313" key="2">
    <source>
        <dbReference type="EMBL" id="CAD2213593.1"/>
    </source>
</evidence>
<dbReference type="VEuPathDB" id="TriTrypDB:ADEAN_000103600"/>
<keyword evidence="3" id="KW-1185">Reference proteome</keyword>
<protein>
    <submittedName>
        <fullName evidence="2">Uncharacterized protein</fullName>
    </submittedName>
</protein>
<dbReference type="AlphaFoldDB" id="A0A7G2C4D2"/>
<name>A0A7G2C4D2_9TRYP</name>
<accession>A0A7G2C4D2</accession>
<evidence type="ECO:0000256" key="1">
    <source>
        <dbReference type="SAM" id="MobiDB-lite"/>
    </source>
</evidence>
<evidence type="ECO:0000313" key="3">
    <source>
        <dbReference type="Proteomes" id="UP000515908"/>
    </source>
</evidence>